<dbReference type="Proteomes" id="UP000236161">
    <property type="component" value="Unassembled WGS sequence"/>
</dbReference>
<evidence type="ECO:0000256" key="1">
    <source>
        <dbReference type="ARBA" id="ARBA00005510"/>
    </source>
</evidence>
<dbReference type="PANTHER" id="PTHR46665:SF6">
    <property type="entry name" value="TRANSCRIPTION FACTOR BHLH92"/>
    <property type="match status" value="1"/>
</dbReference>
<evidence type="ECO:0000313" key="6">
    <source>
        <dbReference type="Proteomes" id="UP000236161"/>
    </source>
</evidence>
<gene>
    <name evidence="5" type="primary">BHLH92</name>
    <name evidence="5" type="ORF">AXF42_Ash017114</name>
</gene>
<evidence type="ECO:0000313" key="5">
    <source>
        <dbReference type="EMBL" id="PKA47169.1"/>
    </source>
</evidence>
<keyword evidence="6" id="KW-1185">Reference proteome</keyword>
<dbReference type="InterPro" id="IPR011598">
    <property type="entry name" value="bHLH_dom"/>
</dbReference>
<dbReference type="OrthoDB" id="1885111at2759"/>
<dbReference type="InterPro" id="IPR044658">
    <property type="entry name" value="bHLH92/bHLH041-like"/>
</dbReference>
<dbReference type="EMBL" id="KZ453539">
    <property type="protein sequence ID" value="PKA47169.1"/>
    <property type="molecule type" value="Genomic_DNA"/>
</dbReference>
<keyword evidence="3" id="KW-0804">Transcription</keyword>
<dbReference type="Gene3D" id="4.10.280.10">
    <property type="entry name" value="Helix-loop-helix DNA-binding domain"/>
    <property type="match status" value="1"/>
</dbReference>
<comment type="similarity">
    <text evidence="1">Belongs to the bHLH protein family.</text>
</comment>
<organism evidence="5 6">
    <name type="scientific">Apostasia shenzhenica</name>
    <dbReference type="NCBI Taxonomy" id="1088818"/>
    <lineage>
        <taxon>Eukaryota</taxon>
        <taxon>Viridiplantae</taxon>
        <taxon>Streptophyta</taxon>
        <taxon>Embryophyta</taxon>
        <taxon>Tracheophyta</taxon>
        <taxon>Spermatophyta</taxon>
        <taxon>Magnoliopsida</taxon>
        <taxon>Liliopsida</taxon>
        <taxon>Asparagales</taxon>
        <taxon>Orchidaceae</taxon>
        <taxon>Apostasioideae</taxon>
        <taxon>Apostasia</taxon>
    </lineage>
</organism>
<dbReference type="AlphaFoldDB" id="A0A2H9ZV28"/>
<accession>A0A2H9ZV28</accession>
<reference evidence="5 6" key="1">
    <citation type="journal article" date="2017" name="Nature">
        <title>The Apostasia genome and the evolution of orchids.</title>
        <authorList>
            <person name="Zhang G.Q."/>
            <person name="Liu K.W."/>
            <person name="Li Z."/>
            <person name="Lohaus R."/>
            <person name="Hsiao Y.Y."/>
            <person name="Niu S.C."/>
            <person name="Wang J.Y."/>
            <person name="Lin Y.C."/>
            <person name="Xu Q."/>
            <person name="Chen L.J."/>
            <person name="Yoshida K."/>
            <person name="Fujiwara S."/>
            <person name="Wang Z.W."/>
            <person name="Zhang Y.Q."/>
            <person name="Mitsuda N."/>
            <person name="Wang M."/>
            <person name="Liu G.H."/>
            <person name="Pecoraro L."/>
            <person name="Huang H.X."/>
            <person name="Xiao X.J."/>
            <person name="Lin M."/>
            <person name="Wu X.Y."/>
            <person name="Wu W.L."/>
            <person name="Chen Y.Y."/>
            <person name="Chang S.B."/>
            <person name="Sakamoto S."/>
            <person name="Ohme-Takagi M."/>
            <person name="Yagi M."/>
            <person name="Zeng S.J."/>
            <person name="Shen C.Y."/>
            <person name="Yeh C.M."/>
            <person name="Luo Y.B."/>
            <person name="Tsai W.C."/>
            <person name="Van de Peer Y."/>
            <person name="Liu Z.J."/>
        </authorList>
    </citation>
    <scope>NUCLEOTIDE SEQUENCE [LARGE SCALE GENOMIC DNA]</scope>
    <source>
        <strain evidence="6">cv. Shenzhen</strain>
        <tissue evidence="5">Stem</tissue>
    </source>
</reference>
<dbReference type="STRING" id="1088818.A0A2H9ZV28"/>
<keyword evidence="2" id="KW-0805">Transcription regulation</keyword>
<dbReference type="SUPFAM" id="SSF47459">
    <property type="entry name" value="HLH, helix-loop-helix DNA-binding domain"/>
    <property type="match status" value="1"/>
</dbReference>
<dbReference type="InterPro" id="IPR036638">
    <property type="entry name" value="HLH_DNA-bd_sf"/>
</dbReference>
<name>A0A2H9ZV28_9ASPA</name>
<dbReference type="Pfam" id="PF00010">
    <property type="entry name" value="HLH"/>
    <property type="match status" value="1"/>
</dbReference>
<feature type="domain" description="BHLH" evidence="4">
    <location>
        <begin position="108"/>
        <end position="157"/>
    </location>
</feature>
<dbReference type="PROSITE" id="PS50888">
    <property type="entry name" value="BHLH"/>
    <property type="match status" value="1"/>
</dbReference>
<evidence type="ECO:0000256" key="2">
    <source>
        <dbReference type="ARBA" id="ARBA00023015"/>
    </source>
</evidence>
<proteinExistence type="inferred from homology"/>
<dbReference type="SMART" id="SM00353">
    <property type="entry name" value="HLH"/>
    <property type="match status" value="1"/>
</dbReference>
<dbReference type="PANTHER" id="PTHR46665">
    <property type="entry name" value="TRANSCRIPTION FACTOR BHLH041-RELATED-RELATED"/>
    <property type="match status" value="1"/>
</dbReference>
<sequence length="265" mass="29226">MDHDHFLAGSLDDHFFWPLSPEPFHDLINAVSEAAVPPPAPAGPPPPTVWRSAFSAYTRPPPQEEQQQRGRQNVHRRLMELLRWVHRGKQEGRACGGGGGGGGPGGGGREFRHMMRERQRRERLSQSYADLHYVLSPRTKADKNSVVQSAATMLRDLKGVKERLQRRNEELVSSIRPVAGATPPERAPAGDKTDRFEVRVESQDSSIDSMISALRCLQGTGVKTKAIQLKIAGGGGLIVVVTTERDERNSASKVKGMLEKMLTVK</sequence>
<evidence type="ECO:0000259" key="4">
    <source>
        <dbReference type="PROSITE" id="PS50888"/>
    </source>
</evidence>
<protein>
    <submittedName>
        <fullName evidence="5">Transcription factor bHLH92</fullName>
    </submittedName>
</protein>
<dbReference type="GO" id="GO:0046983">
    <property type="term" value="F:protein dimerization activity"/>
    <property type="evidence" value="ECO:0007669"/>
    <property type="project" value="InterPro"/>
</dbReference>
<evidence type="ECO:0000256" key="3">
    <source>
        <dbReference type="ARBA" id="ARBA00023163"/>
    </source>
</evidence>